<dbReference type="Proteomes" id="UP001240171">
    <property type="component" value="Unassembled WGS sequence"/>
</dbReference>
<feature type="domain" description="HTH deoR-type" evidence="4">
    <location>
        <begin position="3"/>
        <end position="58"/>
    </location>
</feature>
<accession>A0ABT9CDG9</accession>
<evidence type="ECO:0000259" key="4">
    <source>
        <dbReference type="PROSITE" id="PS51000"/>
    </source>
</evidence>
<sequence length="263" mass="29891">MYQEERMRSIVDYLQIHQRISIEDICSLFQVSRDTARRDLVKLEEHQAIIRTRGGALLPAAPYEVIQNYNERLLAVSEEKKRIGSLAAQLVRPGERVILDSSTTVQACAEMWRTADCYVITNSINQADVLSSKPDVSIHLLGGQLQKEHRYVYGSSVTDTLSRYQVDKAFIGTGGIADGGLFAVYEEEGRVKERMMEQASQVIVLADHSKFGKSNYYRFASWSRIDLLITDYLPEPQLLEQLQQHGVEVLAAHDLEKKEQDIE</sequence>
<keyword evidence="3" id="KW-0804">Transcription</keyword>
<dbReference type="PANTHER" id="PTHR30363">
    <property type="entry name" value="HTH-TYPE TRANSCRIPTIONAL REGULATOR SRLR-RELATED"/>
    <property type="match status" value="1"/>
</dbReference>
<dbReference type="Pfam" id="PF00455">
    <property type="entry name" value="DeoRC"/>
    <property type="match status" value="1"/>
</dbReference>
<dbReference type="SUPFAM" id="SSF100950">
    <property type="entry name" value="NagB/RpiA/CoA transferase-like"/>
    <property type="match status" value="1"/>
</dbReference>
<organism evidence="5 6">
    <name type="scientific">Paenibacillus lacisoli</name>
    <dbReference type="NCBI Taxonomy" id="3064525"/>
    <lineage>
        <taxon>Bacteria</taxon>
        <taxon>Bacillati</taxon>
        <taxon>Bacillota</taxon>
        <taxon>Bacilli</taxon>
        <taxon>Bacillales</taxon>
        <taxon>Paenibacillaceae</taxon>
        <taxon>Paenibacillus</taxon>
    </lineage>
</organism>
<evidence type="ECO:0000256" key="3">
    <source>
        <dbReference type="ARBA" id="ARBA00023163"/>
    </source>
</evidence>
<dbReference type="InterPro" id="IPR036390">
    <property type="entry name" value="WH_DNA-bd_sf"/>
</dbReference>
<dbReference type="SUPFAM" id="SSF46785">
    <property type="entry name" value="Winged helix' DNA-binding domain"/>
    <property type="match status" value="1"/>
</dbReference>
<dbReference type="Gene3D" id="1.10.10.10">
    <property type="entry name" value="Winged helix-like DNA-binding domain superfamily/Winged helix DNA-binding domain"/>
    <property type="match status" value="1"/>
</dbReference>
<proteinExistence type="predicted"/>
<dbReference type="InterPro" id="IPR018356">
    <property type="entry name" value="Tscrpt_reg_HTH_DeoR_CS"/>
</dbReference>
<keyword evidence="1" id="KW-0805">Transcription regulation</keyword>
<keyword evidence="2 5" id="KW-0238">DNA-binding</keyword>
<protein>
    <submittedName>
        <fullName evidence="5">DeoR/GlpR family DNA-binding transcription regulator</fullName>
    </submittedName>
</protein>
<dbReference type="InterPro" id="IPR050313">
    <property type="entry name" value="Carb_Metab_HTH_regulators"/>
</dbReference>
<dbReference type="Pfam" id="PF08220">
    <property type="entry name" value="HTH_DeoR"/>
    <property type="match status" value="1"/>
</dbReference>
<dbReference type="PROSITE" id="PS51000">
    <property type="entry name" value="HTH_DEOR_2"/>
    <property type="match status" value="1"/>
</dbReference>
<dbReference type="RefSeq" id="WP_305024476.1">
    <property type="nucleotide sequence ID" value="NZ_JAUQTB010000006.1"/>
</dbReference>
<keyword evidence="6" id="KW-1185">Reference proteome</keyword>
<dbReference type="GO" id="GO:0003677">
    <property type="term" value="F:DNA binding"/>
    <property type="evidence" value="ECO:0007669"/>
    <property type="project" value="UniProtKB-KW"/>
</dbReference>
<dbReference type="SMART" id="SM01134">
    <property type="entry name" value="DeoRC"/>
    <property type="match status" value="1"/>
</dbReference>
<dbReference type="InterPro" id="IPR001034">
    <property type="entry name" value="DeoR_HTH"/>
</dbReference>
<dbReference type="PRINTS" id="PR00037">
    <property type="entry name" value="HTHLACR"/>
</dbReference>
<dbReference type="InterPro" id="IPR014036">
    <property type="entry name" value="DeoR-like_C"/>
</dbReference>
<evidence type="ECO:0000256" key="2">
    <source>
        <dbReference type="ARBA" id="ARBA00023125"/>
    </source>
</evidence>
<comment type="caution">
    <text evidence="5">The sequence shown here is derived from an EMBL/GenBank/DDBJ whole genome shotgun (WGS) entry which is preliminary data.</text>
</comment>
<dbReference type="SMART" id="SM00420">
    <property type="entry name" value="HTH_DEOR"/>
    <property type="match status" value="1"/>
</dbReference>
<evidence type="ECO:0000313" key="6">
    <source>
        <dbReference type="Proteomes" id="UP001240171"/>
    </source>
</evidence>
<dbReference type="EMBL" id="JAUQTB010000006">
    <property type="protein sequence ID" value="MDO7907276.1"/>
    <property type="molecule type" value="Genomic_DNA"/>
</dbReference>
<dbReference type="PROSITE" id="PS00894">
    <property type="entry name" value="HTH_DEOR_1"/>
    <property type="match status" value="1"/>
</dbReference>
<dbReference type="Gene3D" id="3.40.50.1360">
    <property type="match status" value="1"/>
</dbReference>
<evidence type="ECO:0000313" key="5">
    <source>
        <dbReference type="EMBL" id="MDO7907276.1"/>
    </source>
</evidence>
<dbReference type="InterPro" id="IPR036388">
    <property type="entry name" value="WH-like_DNA-bd_sf"/>
</dbReference>
<evidence type="ECO:0000256" key="1">
    <source>
        <dbReference type="ARBA" id="ARBA00023015"/>
    </source>
</evidence>
<dbReference type="InterPro" id="IPR037171">
    <property type="entry name" value="NagB/RpiA_transferase-like"/>
</dbReference>
<dbReference type="PANTHER" id="PTHR30363:SF51">
    <property type="entry name" value="HTH-TYPE TRANSCRIPTIONAL REPRESSOR GLCR"/>
    <property type="match status" value="1"/>
</dbReference>
<gene>
    <name evidence="5" type="ORF">Q5741_12735</name>
</gene>
<reference evidence="5 6" key="1">
    <citation type="submission" date="2023-07" db="EMBL/GenBank/DDBJ databases">
        <title>Paenibacillus sp. JX-17 nov. isolated from soil.</title>
        <authorList>
            <person name="Wan Y."/>
            <person name="Liu B."/>
        </authorList>
    </citation>
    <scope>NUCLEOTIDE SEQUENCE [LARGE SCALE GENOMIC DNA]</scope>
    <source>
        <strain evidence="5 6">JX-17</strain>
    </source>
</reference>
<name>A0ABT9CDG9_9BACL</name>